<gene>
    <name evidence="1" type="ORF">GEMMAAP_05820</name>
</gene>
<evidence type="ECO:0000313" key="1">
    <source>
        <dbReference type="EMBL" id="AMW04493.1"/>
    </source>
</evidence>
<protein>
    <submittedName>
        <fullName evidence="1">Uncharacterized protein</fullName>
    </submittedName>
</protein>
<dbReference type="AlphaFoldDB" id="A0A143BIR8"/>
<dbReference type="Proteomes" id="UP000076404">
    <property type="component" value="Chromosome"/>
</dbReference>
<dbReference type="RefSeq" id="WP_026849841.1">
    <property type="nucleotide sequence ID" value="NZ_CP011454.1"/>
</dbReference>
<proteinExistence type="predicted"/>
<dbReference type="EMBL" id="CP011454">
    <property type="protein sequence ID" value="AMW04493.1"/>
    <property type="molecule type" value="Genomic_DNA"/>
</dbReference>
<organism evidence="1 2">
    <name type="scientific">Gemmatimonas phototrophica</name>
    <dbReference type="NCBI Taxonomy" id="1379270"/>
    <lineage>
        <taxon>Bacteria</taxon>
        <taxon>Pseudomonadati</taxon>
        <taxon>Gemmatimonadota</taxon>
        <taxon>Gemmatimonadia</taxon>
        <taxon>Gemmatimonadales</taxon>
        <taxon>Gemmatimonadaceae</taxon>
        <taxon>Gemmatimonas</taxon>
    </lineage>
</organism>
<reference evidence="1 2" key="1">
    <citation type="journal article" date="2014" name="Proc. Natl. Acad. Sci. U.S.A.">
        <title>Functional type 2 photosynthetic reaction centers found in the rare bacterial phylum Gemmatimonadetes.</title>
        <authorList>
            <person name="Zeng Y."/>
            <person name="Feng F."/>
            <person name="Medova H."/>
            <person name="Dean J."/>
            <person name="Koblizek M."/>
        </authorList>
    </citation>
    <scope>NUCLEOTIDE SEQUENCE [LARGE SCALE GENOMIC DNA]</scope>
    <source>
        <strain evidence="1 2">AP64</strain>
    </source>
</reference>
<evidence type="ECO:0000313" key="2">
    <source>
        <dbReference type="Proteomes" id="UP000076404"/>
    </source>
</evidence>
<reference evidence="1 2" key="2">
    <citation type="journal article" date="2016" name="Environ. Microbiol. Rep.">
        <title>Metagenomic evidence for the presence of phototrophic Gemmatimonadetes bacteria in diverse environments.</title>
        <authorList>
            <person name="Zeng Y."/>
            <person name="Baumbach J."/>
            <person name="Barbosa E.G."/>
            <person name="Azevedo V."/>
            <person name="Zhang C."/>
            <person name="Koblizek M."/>
        </authorList>
    </citation>
    <scope>NUCLEOTIDE SEQUENCE [LARGE SCALE GENOMIC DNA]</scope>
    <source>
        <strain evidence="1 2">AP64</strain>
    </source>
</reference>
<keyword evidence="2" id="KW-1185">Reference proteome</keyword>
<name>A0A143BIR8_9BACT</name>
<dbReference type="KEGG" id="gph:GEMMAAP_05820"/>
<sequence length="176" mass="19449">MSRFFASLLAIVLRGAPPRNSTRAPGRARRYLTRALEGAAARAIEVTVRSRSVARRPRFAWPGEITIASATEQIIVPGTWALEWQPSAGTDRSGASMAVDAPSFRDHAAWAHYMRRLVTLQLPGTQLRVQRNNANGWDTLEVRVPTRPTTAVEFDRDALQQLLGDANATVTLRAFD</sequence>
<accession>A0A143BIR8</accession>